<evidence type="ECO:0000313" key="4">
    <source>
        <dbReference type="Proteomes" id="UP000321083"/>
    </source>
</evidence>
<evidence type="ECO:0000259" key="2">
    <source>
        <dbReference type="SMART" id="SM00460"/>
    </source>
</evidence>
<name>A0A5C6M7M7_9PLAN</name>
<dbReference type="SUPFAM" id="SSF54001">
    <property type="entry name" value="Cysteine proteinases"/>
    <property type="match status" value="1"/>
</dbReference>
<feature type="transmembrane region" description="Helical" evidence="1">
    <location>
        <begin position="43"/>
        <end position="62"/>
    </location>
</feature>
<dbReference type="InterPro" id="IPR002931">
    <property type="entry name" value="Transglutaminase-like"/>
</dbReference>
<dbReference type="Gene3D" id="3.10.620.30">
    <property type="match status" value="1"/>
</dbReference>
<accession>A0A5C6M7M7</accession>
<evidence type="ECO:0000256" key="1">
    <source>
        <dbReference type="SAM" id="Phobius"/>
    </source>
</evidence>
<reference evidence="3 4" key="2">
    <citation type="submission" date="2019-08" db="EMBL/GenBank/DDBJ databases">
        <authorList>
            <person name="Henke P."/>
        </authorList>
    </citation>
    <scope>NUCLEOTIDE SEQUENCE [LARGE SCALE GENOMIC DNA]</scope>
    <source>
        <strain evidence="3">Phe10_nw2017</strain>
    </source>
</reference>
<dbReference type="SMART" id="SM00460">
    <property type="entry name" value="TGc"/>
    <property type="match status" value="1"/>
</dbReference>
<gene>
    <name evidence="3" type="ORF">E3A20_07540</name>
</gene>
<dbReference type="InterPro" id="IPR052901">
    <property type="entry name" value="Bact_TGase-like"/>
</dbReference>
<dbReference type="EMBL" id="SRHE01000106">
    <property type="protein sequence ID" value="TWW10169.1"/>
    <property type="molecule type" value="Genomic_DNA"/>
</dbReference>
<organism evidence="3 4">
    <name type="scientific">Planctomyces bekefii</name>
    <dbReference type="NCBI Taxonomy" id="1653850"/>
    <lineage>
        <taxon>Bacteria</taxon>
        <taxon>Pseudomonadati</taxon>
        <taxon>Planctomycetota</taxon>
        <taxon>Planctomycetia</taxon>
        <taxon>Planctomycetales</taxon>
        <taxon>Planctomycetaceae</taxon>
        <taxon>Planctomyces</taxon>
    </lineage>
</organism>
<reference evidence="3 4" key="1">
    <citation type="submission" date="2019-08" db="EMBL/GenBank/DDBJ databases">
        <title>100 year-old enigma solved: identification of Planctomyces bekefii, the type genus and species of the phylum Planctomycetes.</title>
        <authorList>
            <person name="Svetlana D.N."/>
            <person name="Overmann J."/>
        </authorList>
    </citation>
    <scope>NUCLEOTIDE SEQUENCE [LARGE SCALE GENOMIC DNA]</scope>
    <source>
        <strain evidence="3">Phe10_nw2017</strain>
    </source>
</reference>
<feature type="transmembrane region" description="Helical" evidence="1">
    <location>
        <begin position="104"/>
        <end position="122"/>
    </location>
</feature>
<dbReference type="Proteomes" id="UP000321083">
    <property type="component" value="Unassembled WGS sequence"/>
</dbReference>
<keyword evidence="4" id="KW-1185">Reference proteome</keyword>
<sequence>MAVDELIMPRLRRLDRIAVGDRSQALAGAAFGSATSLLEGSELVLRMLSMLLAMLATSAFLITDADGGRSEWVLWLQIVVESLLAVCLWRLLRYLPERADRGTLTAVAAISVLVLSLLWEPVQRVLLGSGRPFEMMMMHSQKNLMLLLAAAGQRGGMRLSVFIGAVLCIFSSAITRDPRAWLSTALFAVTALSWLVAAYWSGLRPRMLRDSGSRMPLRWALAGPLCGLVLLAAASGAGPQVISTIRGYLPGSGGDGEYDEFSRGGVNDGDALVAGLDDIRSFGAIEDAPFAESDRPSLYDVINDAFDEPVRRNKTMQRAVALPPELMASLQQRLSSVQEAGREFSTHRRHSSSRKARARSISSATLISVSGRVPLHLRMELYDLFDGRDWQALPEPAESLRFSTCDHAGKPWIRIPASWRGLHFESYSDYHIVTPLGLKSPIIPAPADARALHIDRVDQPDMFAWHQEGIVRMVRDSLEPQAAIHLRSEVADPQKLRRNPGLHFETTRSAECRLLPGGAGMERIGRLAAEWAGGLPRGMAQVDEICRRLREGYVLDRDVLPNETSELPVEDFLFQLKRGPEYLFATSAVVMLRSLGYTARLVSGFYANPQNYDARKRKTPVRTEDSHFWCEVFVGGGTWATLEPSPGYALLEPPPTLGQRIAAFLRWCYRRALRHWLLVLTGTVLLAVVWVQRRWVQCGVLTLLWRVFPGRGARERVLRAARLVDSRLRLAGLARPPHVSPARWLEHLSLLDVVAVRRVLRLAEAAMYGGGAEFAGVVQESELSVLNAAMLRELSFEGLRRLARERQDG</sequence>
<feature type="transmembrane region" description="Helical" evidence="1">
    <location>
        <begin position="74"/>
        <end position="92"/>
    </location>
</feature>
<dbReference type="InterPro" id="IPR038765">
    <property type="entry name" value="Papain-like_cys_pep_sf"/>
</dbReference>
<dbReference type="PANTHER" id="PTHR42736:SF1">
    <property type="entry name" value="PROTEIN-GLUTAMINE GAMMA-GLUTAMYLTRANSFERASE"/>
    <property type="match status" value="1"/>
</dbReference>
<keyword evidence="1" id="KW-1133">Transmembrane helix</keyword>
<feature type="transmembrane region" description="Helical" evidence="1">
    <location>
        <begin position="143"/>
        <end position="174"/>
    </location>
</feature>
<keyword evidence="1" id="KW-0812">Transmembrane</keyword>
<dbReference type="Pfam" id="PF01841">
    <property type="entry name" value="Transglut_core"/>
    <property type="match status" value="1"/>
</dbReference>
<feature type="transmembrane region" description="Helical" evidence="1">
    <location>
        <begin position="673"/>
        <end position="691"/>
    </location>
</feature>
<protein>
    <submittedName>
        <fullName evidence="3">Transglutaminase</fullName>
    </submittedName>
</protein>
<feature type="transmembrane region" description="Helical" evidence="1">
    <location>
        <begin position="180"/>
        <end position="200"/>
    </location>
</feature>
<comment type="caution">
    <text evidence="3">The sequence shown here is derived from an EMBL/GenBank/DDBJ whole genome shotgun (WGS) entry which is preliminary data.</text>
</comment>
<proteinExistence type="predicted"/>
<feature type="domain" description="Transglutaminase-like" evidence="2">
    <location>
        <begin position="573"/>
        <end position="646"/>
    </location>
</feature>
<evidence type="ECO:0000313" key="3">
    <source>
        <dbReference type="EMBL" id="TWW10169.1"/>
    </source>
</evidence>
<dbReference type="PANTHER" id="PTHR42736">
    <property type="entry name" value="PROTEIN-GLUTAMINE GAMMA-GLUTAMYLTRANSFERASE"/>
    <property type="match status" value="1"/>
</dbReference>
<dbReference type="AlphaFoldDB" id="A0A5C6M7M7"/>
<keyword evidence="1" id="KW-0472">Membrane</keyword>